<feature type="transmembrane region" description="Helical" evidence="2">
    <location>
        <begin position="55"/>
        <end position="88"/>
    </location>
</feature>
<feature type="transmembrane region" description="Helical" evidence="2">
    <location>
        <begin position="171"/>
        <end position="192"/>
    </location>
</feature>
<keyword evidence="2" id="KW-0472">Membrane</keyword>
<feature type="region of interest" description="Disordered" evidence="1">
    <location>
        <begin position="295"/>
        <end position="325"/>
    </location>
</feature>
<reference evidence="3 4" key="1">
    <citation type="submission" date="2017-10" db="EMBL/GenBank/DDBJ databases">
        <title>Sequencing the genomes of 1000 actinobacteria strains.</title>
        <authorList>
            <person name="Klenk H.-P."/>
        </authorList>
    </citation>
    <scope>NUCLEOTIDE SEQUENCE [LARGE SCALE GENOMIC DNA]</scope>
    <source>
        <strain evidence="3 4">DSM 46092</strain>
    </source>
</reference>
<sequence length="325" mass="32913">MTAATGVSLFVAVPAAVLGAVCMGLASAAQARATKEVEAGGPLDLTLFRRLVGRPLWLIGIAGTVLGLVLQLVALAYGPLLLVQPLLVTSLMFAGFASARLERRRPDRMMTFGALLCVAGLAGLLVVARPSGNGATLVTGAALLPLGFVLAVLTLLGLGFGAFSRSASLRVLGLAVATGVLYGLTAGLMKVVANQFRIGAGEPFRHWTLYLVCVIGPIGFLLSQNTFQQGRFLTPALAVITALDPLVGVAIGLSWMGESANGTPLALFGEALGGLVIVIGIVMLSTRASHLSAEPVAGSGEAAESEHRGPGPGSGDGYGLAGSSC</sequence>
<feature type="transmembrane region" description="Helical" evidence="2">
    <location>
        <begin position="204"/>
        <end position="223"/>
    </location>
</feature>
<feature type="transmembrane region" description="Helical" evidence="2">
    <location>
        <begin position="232"/>
        <end position="253"/>
    </location>
</feature>
<comment type="caution">
    <text evidence="3">The sequence shown here is derived from an EMBL/GenBank/DDBJ whole genome shotgun (WGS) entry which is preliminary data.</text>
</comment>
<dbReference type="EMBL" id="PDJK01000001">
    <property type="protein sequence ID" value="PFG56873.1"/>
    <property type="molecule type" value="Genomic_DNA"/>
</dbReference>
<keyword evidence="2" id="KW-1133">Transmembrane helix</keyword>
<evidence type="ECO:0008006" key="5">
    <source>
        <dbReference type="Google" id="ProtNLM"/>
    </source>
</evidence>
<accession>A0A2A9G131</accession>
<keyword evidence="2" id="KW-0812">Transmembrane</keyword>
<gene>
    <name evidence="3" type="ORF">ATK36_0405</name>
</gene>
<feature type="transmembrane region" description="Helical" evidence="2">
    <location>
        <begin position="134"/>
        <end position="159"/>
    </location>
</feature>
<dbReference type="RefSeq" id="WP_170069546.1">
    <property type="nucleotide sequence ID" value="NZ_JBIAKZ010000019.1"/>
</dbReference>
<proteinExistence type="predicted"/>
<dbReference type="SUPFAM" id="SSF103481">
    <property type="entry name" value="Multidrug resistance efflux transporter EmrE"/>
    <property type="match status" value="1"/>
</dbReference>
<evidence type="ECO:0000256" key="1">
    <source>
        <dbReference type="SAM" id="MobiDB-lite"/>
    </source>
</evidence>
<dbReference type="PANTHER" id="PTHR40761:SF1">
    <property type="entry name" value="CONSERVED INTEGRAL MEMBRANE ALANINE VALINE AND LEUCINE RICH PROTEIN-RELATED"/>
    <property type="match status" value="1"/>
</dbReference>
<dbReference type="Proteomes" id="UP000243542">
    <property type="component" value="Unassembled WGS sequence"/>
</dbReference>
<evidence type="ECO:0000313" key="4">
    <source>
        <dbReference type="Proteomes" id="UP000243542"/>
    </source>
</evidence>
<dbReference type="InterPro" id="IPR037185">
    <property type="entry name" value="EmrE-like"/>
</dbReference>
<organism evidence="3 4">
    <name type="scientific">Amycolatopsis sulphurea</name>
    <dbReference type="NCBI Taxonomy" id="76022"/>
    <lineage>
        <taxon>Bacteria</taxon>
        <taxon>Bacillati</taxon>
        <taxon>Actinomycetota</taxon>
        <taxon>Actinomycetes</taxon>
        <taxon>Pseudonocardiales</taxon>
        <taxon>Pseudonocardiaceae</taxon>
        <taxon>Amycolatopsis</taxon>
    </lineage>
</organism>
<evidence type="ECO:0000256" key="2">
    <source>
        <dbReference type="SAM" id="Phobius"/>
    </source>
</evidence>
<dbReference type="AlphaFoldDB" id="A0A2A9G131"/>
<feature type="compositionally biased region" description="Gly residues" evidence="1">
    <location>
        <begin position="310"/>
        <end position="325"/>
    </location>
</feature>
<protein>
    <recommendedName>
        <fullName evidence="5">Magnesium transporter NIPA</fullName>
    </recommendedName>
</protein>
<dbReference type="PANTHER" id="PTHR40761">
    <property type="entry name" value="CONSERVED INTEGRAL MEMBRANE ALANINE VALINE AND LEUCINE RICH PROTEIN-RELATED"/>
    <property type="match status" value="1"/>
</dbReference>
<feature type="transmembrane region" description="Helical" evidence="2">
    <location>
        <begin position="265"/>
        <end position="284"/>
    </location>
</feature>
<dbReference type="NCBIfam" id="NF038012">
    <property type="entry name" value="DMT_1"/>
    <property type="match status" value="1"/>
</dbReference>
<feature type="transmembrane region" description="Helical" evidence="2">
    <location>
        <begin position="109"/>
        <end position="128"/>
    </location>
</feature>
<name>A0A2A9G131_9PSEU</name>
<evidence type="ECO:0000313" key="3">
    <source>
        <dbReference type="EMBL" id="PFG56873.1"/>
    </source>
</evidence>
<keyword evidence="4" id="KW-1185">Reference proteome</keyword>